<dbReference type="SUPFAM" id="SSF51445">
    <property type="entry name" value="(Trans)glycosidases"/>
    <property type="match status" value="1"/>
</dbReference>
<dbReference type="PROSITE" id="PS51910">
    <property type="entry name" value="GH18_2"/>
    <property type="match status" value="1"/>
</dbReference>
<feature type="domain" description="LysM" evidence="14">
    <location>
        <begin position="306"/>
        <end position="354"/>
    </location>
</feature>
<dbReference type="InterPro" id="IPR018392">
    <property type="entry name" value="LysM"/>
</dbReference>
<dbReference type="EC" id="3.2.1.14" evidence="4"/>
<gene>
    <name evidence="16" type="ORF">GQX73_g4264</name>
</gene>
<evidence type="ECO:0000256" key="5">
    <source>
        <dbReference type="ARBA" id="ARBA00022525"/>
    </source>
</evidence>
<dbReference type="Pfam" id="PF00187">
    <property type="entry name" value="Chitin_bind_1"/>
    <property type="match status" value="1"/>
</dbReference>
<feature type="domain" description="LysM" evidence="14">
    <location>
        <begin position="212"/>
        <end position="257"/>
    </location>
</feature>
<dbReference type="InParanoid" id="A0A7C8IPX7"/>
<keyword evidence="6" id="KW-0147">Chitin-binding</keyword>
<dbReference type="Gene3D" id="3.30.60.10">
    <property type="entry name" value="Endochitinase-like"/>
    <property type="match status" value="1"/>
</dbReference>
<comment type="caution">
    <text evidence="16">The sequence shown here is derived from an EMBL/GenBank/DDBJ whole genome shotgun (WGS) entry which is preliminary data.</text>
</comment>
<evidence type="ECO:0000313" key="16">
    <source>
        <dbReference type="EMBL" id="KAF2969289.1"/>
    </source>
</evidence>
<evidence type="ECO:0000256" key="11">
    <source>
        <dbReference type="ARBA" id="ARBA00023295"/>
    </source>
</evidence>
<organism evidence="16 17">
    <name type="scientific">Xylaria multiplex</name>
    <dbReference type="NCBI Taxonomy" id="323545"/>
    <lineage>
        <taxon>Eukaryota</taxon>
        <taxon>Fungi</taxon>
        <taxon>Dikarya</taxon>
        <taxon>Ascomycota</taxon>
        <taxon>Pezizomycotina</taxon>
        <taxon>Sordariomycetes</taxon>
        <taxon>Xylariomycetidae</taxon>
        <taxon>Xylariales</taxon>
        <taxon>Xylariaceae</taxon>
        <taxon>Xylaria</taxon>
    </lineage>
</organism>
<sequence length="1205" mass="130518">MVEHEVAAVCSTPNHDIVETVVTIGEPSGNTTDKHSKTPTVGRFLSAGHQVRYYLSSKKPSCTENVLVFGYSQTAVVGIFAGPEVYQYGIYDDILNRFLQDLSARETFPGPLISQLCPGNSLGADYAVGIIAGAIDDLALIQEVMRSWTDGRCVPGDLDNYMTVSLRVPIRLEGPDNSNSNPSKSSPFSPADLIEEAHIWTTSGLTARASCKTTTVKPGDGCDALAERCGITTATLQEYNTATNFCTTLVPDQVVCCSSGTLPDPIPAANSDGTCKTKSVVGQPVCCTYGKLPDITPKPGSDGSCAVYSVQTGDGCSAIAVSHGLNEDGIESFNKKTWGWNGCSALLPAQKICLSTGTPPFPPSVSNAVCGPQVPGTKKPSSGSSDTWANLNPCPLNVCCNVWGQCGTTDDFCVKSPADTGAPGTTKPGKSACSAPAKTIRIGYFEAWNLNRPCLTMDVTQIDISKYTHIHFAFANITSSFEIDVSGAPNQFNSFKTLTGVKRIITLGGWDFSIAPGTFNILREATKAANRGKFESNIIAFLQQHKLDGVDIDWEYPGAPDIPDIPTGDPDAGEDLHQTLNSLKSTLGSSKSVSIAAPASYWYLKAFPIKDIGASIDYIVYLTYDLHGQWDYGNKWTSPGCPTGNCLRSHVNLTETKDALSLITKAGVPSNKIVVGVTSYGRSFKMEQARCTGPSCKFTGSPRVSNAAKGRCTGTSGYLSNAEIDDIITYGKVNKQWVDADSNILVYNDTEWVAYMNASIKLEREILYASYNFAGASDWAIDLEEFVDGSGEDEGYDPDFVAQINSDYFSECNSTYNSLDQLMERNDSIPSYCKDPYIVDVEIEMMTAALKKYNNLINGGYTKKFKIYEHYTIKQVPVQINAFMGNRHADNYFKCQETSYHTCCSSCHYATCLNNCDKSDKCQSGLRTQDITCPTVYKDGPTGIGFNTKVPNVTYTLKDSDGFYSAIYKDYGIEKDWIVFGDTHVKTYNGCQYAGKDTPDCIQKYDDFFWNYPEPASNIKVFDPKDTVSKSYDKFKDLLSRLELLNAIGDLDSLLSVQDVADAASLPALTIASAVDSMDKVVEEAGEIGKIEQEEFIANFLGGILFLIPFVGEALEASLVAIRMALIIADVAGNAGLMAYSIVQDPTNAFSIVFSTLVGAGLNRGSWGRAAGARRELSESDSKKLGPIHVDLEKIDKFRSGVCKL</sequence>
<dbReference type="InterPro" id="IPR011583">
    <property type="entry name" value="Chitinase_II/V-like_cat"/>
</dbReference>
<dbReference type="CDD" id="cd00118">
    <property type="entry name" value="LysM"/>
    <property type="match status" value="1"/>
</dbReference>
<dbReference type="InterPro" id="IPR017853">
    <property type="entry name" value="GH"/>
</dbReference>
<evidence type="ECO:0000256" key="9">
    <source>
        <dbReference type="ARBA" id="ARBA00023026"/>
    </source>
</evidence>
<evidence type="ECO:0000256" key="13">
    <source>
        <dbReference type="RuleBase" id="RU000489"/>
    </source>
</evidence>
<dbReference type="Gene3D" id="3.10.350.10">
    <property type="entry name" value="LysM domain"/>
    <property type="match status" value="2"/>
</dbReference>
<dbReference type="InterPro" id="IPR029070">
    <property type="entry name" value="Chitinase_insertion_sf"/>
</dbReference>
<evidence type="ECO:0000256" key="10">
    <source>
        <dbReference type="ARBA" id="ARBA00023277"/>
    </source>
</evidence>
<evidence type="ECO:0000256" key="2">
    <source>
        <dbReference type="ARBA" id="ARBA00004613"/>
    </source>
</evidence>
<comment type="similarity">
    <text evidence="3">Belongs to the glycosyl hydrolase 18 family. Chitinase class V subfamily.</text>
</comment>
<keyword evidence="5" id="KW-0964">Secreted</keyword>
<dbReference type="InterPro" id="IPR001223">
    <property type="entry name" value="Glyco_hydro18_cat"/>
</dbReference>
<evidence type="ECO:0000256" key="12">
    <source>
        <dbReference type="ARBA" id="ARBA00023326"/>
    </source>
</evidence>
<dbReference type="PROSITE" id="PS01095">
    <property type="entry name" value="GH18_1"/>
    <property type="match status" value="1"/>
</dbReference>
<evidence type="ECO:0000313" key="17">
    <source>
        <dbReference type="Proteomes" id="UP000481858"/>
    </source>
</evidence>
<protein>
    <recommendedName>
        <fullName evidence="4">chitinase</fullName>
        <ecNumber evidence="4">3.2.1.14</ecNumber>
    </recommendedName>
</protein>
<dbReference type="PANTHER" id="PTHR47700">
    <property type="entry name" value="V CHITINASE, PUTATIVE (AFU_ORTHOLOGUE AFUA_6G13720)-RELATED"/>
    <property type="match status" value="1"/>
</dbReference>
<dbReference type="GO" id="GO:0005576">
    <property type="term" value="C:extracellular region"/>
    <property type="evidence" value="ECO:0007669"/>
    <property type="project" value="UniProtKB-SubCell"/>
</dbReference>
<dbReference type="PROSITE" id="PS51782">
    <property type="entry name" value="LYSM"/>
    <property type="match status" value="2"/>
</dbReference>
<comment type="catalytic activity">
    <reaction evidence="1">
        <text>Random endo-hydrolysis of N-acetyl-beta-D-glucosaminide (1-&gt;4)-beta-linkages in chitin and chitodextrins.</text>
        <dbReference type="EC" id="3.2.1.14"/>
    </reaction>
</comment>
<evidence type="ECO:0000259" key="15">
    <source>
        <dbReference type="PROSITE" id="PS51910"/>
    </source>
</evidence>
<dbReference type="InterPro" id="IPR001002">
    <property type="entry name" value="Chitin-bd_1"/>
</dbReference>
<proteinExistence type="inferred from homology"/>
<dbReference type="Gene3D" id="3.10.50.10">
    <property type="match status" value="1"/>
</dbReference>
<keyword evidence="11 13" id="KW-0326">Glycosidase</keyword>
<dbReference type="PANTHER" id="PTHR47700:SF2">
    <property type="entry name" value="CHITINASE"/>
    <property type="match status" value="1"/>
</dbReference>
<dbReference type="InterPro" id="IPR053214">
    <property type="entry name" value="LysM12-like"/>
</dbReference>
<evidence type="ECO:0000256" key="4">
    <source>
        <dbReference type="ARBA" id="ARBA00012729"/>
    </source>
</evidence>
<dbReference type="InterPro" id="IPR036861">
    <property type="entry name" value="Endochitinase-like_sf"/>
</dbReference>
<dbReference type="SMART" id="SM00636">
    <property type="entry name" value="Glyco_18"/>
    <property type="match status" value="1"/>
</dbReference>
<dbReference type="InterPro" id="IPR036779">
    <property type="entry name" value="LysM_dom_sf"/>
</dbReference>
<dbReference type="Proteomes" id="UP000481858">
    <property type="component" value="Unassembled WGS sequence"/>
</dbReference>
<dbReference type="SMART" id="SM00257">
    <property type="entry name" value="LysM"/>
    <property type="match status" value="2"/>
</dbReference>
<comment type="subcellular location">
    <subcellularLocation>
        <location evidence="2">Secreted</location>
    </subcellularLocation>
</comment>
<reference evidence="16 17" key="1">
    <citation type="submission" date="2019-12" db="EMBL/GenBank/DDBJ databases">
        <title>Draft genome sequence of the ascomycete Xylaria multiplex DSM 110363.</title>
        <authorList>
            <person name="Buettner E."/>
            <person name="Kellner H."/>
        </authorList>
    </citation>
    <scope>NUCLEOTIDE SEQUENCE [LARGE SCALE GENOMIC DNA]</scope>
    <source>
        <strain evidence="16 17">DSM 110363</strain>
    </source>
</reference>
<evidence type="ECO:0000256" key="8">
    <source>
        <dbReference type="ARBA" id="ARBA00023024"/>
    </source>
</evidence>
<keyword evidence="9" id="KW-0843">Virulence</keyword>
<dbReference type="AlphaFoldDB" id="A0A7C8IPX7"/>
<evidence type="ECO:0000256" key="3">
    <source>
        <dbReference type="ARBA" id="ARBA00008682"/>
    </source>
</evidence>
<keyword evidence="17" id="KW-1185">Reference proteome</keyword>
<keyword evidence="8" id="KW-0146">Chitin degradation</keyword>
<dbReference type="SUPFAM" id="SSF54556">
    <property type="entry name" value="Chitinase insertion domain"/>
    <property type="match status" value="1"/>
</dbReference>
<evidence type="ECO:0000256" key="1">
    <source>
        <dbReference type="ARBA" id="ARBA00000822"/>
    </source>
</evidence>
<dbReference type="Pfam" id="PF01476">
    <property type="entry name" value="LysM"/>
    <property type="match status" value="2"/>
</dbReference>
<evidence type="ECO:0000256" key="7">
    <source>
        <dbReference type="ARBA" id="ARBA00022801"/>
    </source>
</evidence>
<dbReference type="CDD" id="cd02878">
    <property type="entry name" value="GH18_zymocin_alpha"/>
    <property type="match status" value="1"/>
</dbReference>
<dbReference type="Gene3D" id="3.20.20.80">
    <property type="entry name" value="Glycosidases"/>
    <property type="match status" value="1"/>
</dbReference>
<feature type="domain" description="GH18" evidence="15">
    <location>
        <begin position="439"/>
        <end position="811"/>
    </location>
</feature>
<dbReference type="GO" id="GO:0008843">
    <property type="term" value="F:endochitinase activity"/>
    <property type="evidence" value="ECO:0007669"/>
    <property type="project" value="UniProtKB-EC"/>
</dbReference>
<keyword evidence="10" id="KW-0119">Carbohydrate metabolism</keyword>
<accession>A0A7C8IPX7</accession>
<dbReference type="SUPFAM" id="SSF54106">
    <property type="entry name" value="LysM domain"/>
    <property type="match status" value="2"/>
</dbReference>
<dbReference type="GO" id="GO:0000272">
    <property type="term" value="P:polysaccharide catabolic process"/>
    <property type="evidence" value="ECO:0007669"/>
    <property type="project" value="UniProtKB-KW"/>
</dbReference>
<dbReference type="InterPro" id="IPR001579">
    <property type="entry name" value="Glyco_hydro_18_chit_AS"/>
</dbReference>
<evidence type="ECO:0000259" key="14">
    <source>
        <dbReference type="PROSITE" id="PS51782"/>
    </source>
</evidence>
<name>A0A7C8IPX7_9PEZI</name>
<evidence type="ECO:0000256" key="6">
    <source>
        <dbReference type="ARBA" id="ARBA00022669"/>
    </source>
</evidence>
<dbReference type="CDD" id="cd00035">
    <property type="entry name" value="ChtBD1"/>
    <property type="match status" value="1"/>
</dbReference>
<dbReference type="GO" id="GO:0008061">
    <property type="term" value="F:chitin binding"/>
    <property type="evidence" value="ECO:0007669"/>
    <property type="project" value="UniProtKB-KW"/>
</dbReference>
<dbReference type="SUPFAM" id="SSF57016">
    <property type="entry name" value="Plant lectins/antimicrobial peptides"/>
    <property type="match status" value="1"/>
</dbReference>
<dbReference type="EMBL" id="WUBL01000038">
    <property type="protein sequence ID" value="KAF2969289.1"/>
    <property type="molecule type" value="Genomic_DNA"/>
</dbReference>
<dbReference type="OrthoDB" id="73875at2759"/>
<dbReference type="Pfam" id="PF00704">
    <property type="entry name" value="Glyco_hydro_18"/>
    <property type="match status" value="1"/>
</dbReference>
<keyword evidence="12" id="KW-0624">Polysaccharide degradation</keyword>
<dbReference type="GO" id="GO:0006032">
    <property type="term" value="P:chitin catabolic process"/>
    <property type="evidence" value="ECO:0007669"/>
    <property type="project" value="UniProtKB-KW"/>
</dbReference>
<keyword evidence="7 13" id="KW-0378">Hydrolase</keyword>